<gene>
    <name evidence="2" type="ORF">PtA15_3A903</name>
</gene>
<dbReference type="GeneID" id="77808813"/>
<dbReference type="Proteomes" id="UP001164743">
    <property type="component" value="Chromosome 3A"/>
</dbReference>
<organism evidence="2 3">
    <name type="scientific">Puccinia triticina</name>
    <dbReference type="NCBI Taxonomy" id="208348"/>
    <lineage>
        <taxon>Eukaryota</taxon>
        <taxon>Fungi</taxon>
        <taxon>Dikarya</taxon>
        <taxon>Basidiomycota</taxon>
        <taxon>Pucciniomycotina</taxon>
        <taxon>Pucciniomycetes</taxon>
        <taxon>Pucciniales</taxon>
        <taxon>Pucciniaceae</taxon>
        <taxon>Puccinia</taxon>
    </lineage>
</organism>
<dbReference type="EMBL" id="CP110423">
    <property type="protein sequence ID" value="WAQ83532.1"/>
    <property type="molecule type" value="Genomic_DNA"/>
</dbReference>
<dbReference type="PANTHER" id="PTHR30344">
    <property type="entry name" value="6-PHOSPHOGLUCONOLACTONASE-RELATED"/>
    <property type="match status" value="1"/>
</dbReference>
<evidence type="ECO:0000256" key="1">
    <source>
        <dbReference type="ARBA" id="ARBA00005564"/>
    </source>
</evidence>
<comment type="similarity">
    <text evidence="1">Belongs to the cycloisomerase 2 family.</text>
</comment>
<dbReference type="Gene3D" id="2.130.10.10">
    <property type="entry name" value="YVTN repeat-like/Quinoprotein amine dehydrogenase"/>
    <property type="match status" value="1"/>
</dbReference>
<proteinExistence type="inferred from homology"/>
<dbReference type="PANTHER" id="PTHR30344:SF1">
    <property type="entry name" value="6-PHOSPHOGLUCONOLACTONASE"/>
    <property type="match status" value="1"/>
</dbReference>
<dbReference type="InterPro" id="IPR015943">
    <property type="entry name" value="WD40/YVTN_repeat-like_dom_sf"/>
</dbReference>
<dbReference type="SUPFAM" id="SSF51004">
    <property type="entry name" value="C-terminal (heme d1) domain of cytochrome cd1-nitrite reductase"/>
    <property type="match status" value="1"/>
</dbReference>
<accession>A0ABY7CL41</accession>
<keyword evidence="3" id="KW-1185">Reference proteome</keyword>
<evidence type="ECO:0000313" key="3">
    <source>
        <dbReference type="Proteomes" id="UP001164743"/>
    </source>
</evidence>
<protein>
    <submittedName>
        <fullName evidence="2">Uncharacterized protein</fullName>
    </submittedName>
</protein>
<name>A0ABY7CL41_9BASI</name>
<dbReference type="InterPro" id="IPR050282">
    <property type="entry name" value="Cycloisomerase_2"/>
</dbReference>
<dbReference type="InterPro" id="IPR011048">
    <property type="entry name" value="Haem_d1_sf"/>
</dbReference>
<reference evidence="2" key="1">
    <citation type="submission" date="2022-10" db="EMBL/GenBank/DDBJ databases">
        <title>Puccinia triticina Genome sequencing and assembly.</title>
        <authorList>
            <person name="Li C."/>
        </authorList>
    </citation>
    <scope>NUCLEOTIDE SEQUENCE</scope>
    <source>
        <strain evidence="2">Pt15</strain>
    </source>
</reference>
<dbReference type="RefSeq" id="XP_053019087.1">
    <property type="nucleotide sequence ID" value="XM_053167918.1"/>
</dbReference>
<sequence>MGVVAHSREQDKELSLFTFDTAKNTFDTKVVKSDALGPNVLWLEFNKAKTLMISASGGEFGGVKGTGGVFTASVAADGTLTKVSSAPTDEAPVSIELSKDEKLVMVANFNGGSIQTYDMDATGKFTTGKAKETFKFLIDTPGPVKDRQQKAAAHQVKLDPSGELLLVPDLGMDKVHSFTLDPTKHTLTKNKDIPIDLGCGPRHLAFDPTRSKPEKPVFYLLCELSSQLLYLEVTDPKAAVTVLQKKNVRPPKTRKNTFNAAEILISPDGKFLYTTNRQKDPAGKVTDNIFTVFSRNEKNGKLTRISDIPSGGKEPRQFGFSPDADATFVAVTNLASNLVSMHKRDPTTGALTFLKSAESKAPVMALIQA</sequence>
<dbReference type="Pfam" id="PF10282">
    <property type="entry name" value="Lactonase"/>
    <property type="match status" value="1"/>
</dbReference>
<evidence type="ECO:0000313" key="2">
    <source>
        <dbReference type="EMBL" id="WAQ83532.1"/>
    </source>
</evidence>
<dbReference type="InterPro" id="IPR019405">
    <property type="entry name" value="Lactonase_7-beta_prop"/>
</dbReference>